<evidence type="ECO:0000313" key="4">
    <source>
        <dbReference type="EMBL" id="ROS04681.1"/>
    </source>
</evidence>
<dbReference type="InterPro" id="IPR058647">
    <property type="entry name" value="BSH_CzcB-like"/>
</dbReference>
<dbReference type="Pfam" id="PF25973">
    <property type="entry name" value="BSH_CzcB"/>
    <property type="match status" value="1"/>
</dbReference>
<reference evidence="4 5" key="1">
    <citation type="submission" date="2018-11" db="EMBL/GenBank/DDBJ databases">
        <title>Genomic Encyclopedia of Type Strains, Phase IV (KMG-IV): sequencing the most valuable type-strain genomes for metagenomic binning, comparative biology and taxonomic classification.</title>
        <authorList>
            <person name="Goeker M."/>
        </authorList>
    </citation>
    <scope>NUCLEOTIDE SEQUENCE [LARGE SCALE GENOMIC DNA]</scope>
    <source>
        <strain evidence="4 5">DSM 100316</strain>
    </source>
</reference>
<name>A0A3N2DXX1_9GAMM</name>
<evidence type="ECO:0000313" key="5">
    <source>
        <dbReference type="Proteomes" id="UP000275394"/>
    </source>
</evidence>
<evidence type="ECO:0000256" key="2">
    <source>
        <dbReference type="SAM" id="Coils"/>
    </source>
</evidence>
<dbReference type="PANTHER" id="PTHR30469:SF12">
    <property type="entry name" value="MULTIDRUG RESISTANCE PROTEIN MDTA"/>
    <property type="match status" value="1"/>
</dbReference>
<comment type="similarity">
    <text evidence="1">Belongs to the membrane fusion protein (MFP) (TC 8.A.1) family.</text>
</comment>
<keyword evidence="5" id="KW-1185">Reference proteome</keyword>
<dbReference type="GO" id="GO:1990281">
    <property type="term" value="C:efflux pump complex"/>
    <property type="evidence" value="ECO:0007669"/>
    <property type="project" value="TreeGrafter"/>
</dbReference>
<feature type="domain" description="CzcB-like barrel-sandwich hybrid" evidence="3">
    <location>
        <begin position="78"/>
        <end position="218"/>
    </location>
</feature>
<dbReference type="OrthoDB" id="9781888at2"/>
<gene>
    <name evidence="4" type="ORF">EDC56_0194</name>
</gene>
<comment type="caution">
    <text evidence="4">The sequence shown here is derived from an EMBL/GenBank/DDBJ whole genome shotgun (WGS) entry which is preliminary data.</text>
</comment>
<accession>A0A3N2DXX1</accession>
<dbReference type="AlphaFoldDB" id="A0A3N2DXX1"/>
<evidence type="ECO:0000256" key="1">
    <source>
        <dbReference type="ARBA" id="ARBA00009477"/>
    </source>
</evidence>
<dbReference type="InterPro" id="IPR006143">
    <property type="entry name" value="RND_pump_MFP"/>
</dbReference>
<dbReference type="Proteomes" id="UP000275394">
    <property type="component" value="Unassembled WGS sequence"/>
</dbReference>
<dbReference type="NCBIfam" id="TIGR01730">
    <property type="entry name" value="RND_mfp"/>
    <property type="match status" value="1"/>
</dbReference>
<dbReference type="PANTHER" id="PTHR30469">
    <property type="entry name" value="MULTIDRUG RESISTANCE PROTEIN MDTA"/>
    <property type="match status" value="1"/>
</dbReference>
<dbReference type="EMBL" id="RKHR01000003">
    <property type="protein sequence ID" value="ROS04681.1"/>
    <property type="molecule type" value="Genomic_DNA"/>
</dbReference>
<dbReference type="Gene3D" id="2.40.420.20">
    <property type="match status" value="1"/>
</dbReference>
<dbReference type="GO" id="GO:0015562">
    <property type="term" value="F:efflux transmembrane transporter activity"/>
    <property type="evidence" value="ECO:0007669"/>
    <property type="project" value="TreeGrafter"/>
</dbReference>
<dbReference type="SUPFAM" id="SSF111369">
    <property type="entry name" value="HlyD-like secretion proteins"/>
    <property type="match status" value="1"/>
</dbReference>
<proteinExistence type="inferred from homology"/>
<dbReference type="Gene3D" id="1.10.287.470">
    <property type="entry name" value="Helix hairpin bin"/>
    <property type="match status" value="1"/>
</dbReference>
<protein>
    <submittedName>
        <fullName evidence="4">RND family efflux transporter MFP subunit</fullName>
    </submittedName>
</protein>
<dbReference type="Gene3D" id="2.40.50.100">
    <property type="match status" value="1"/>
</dbReference>
<keyword evidence="2" id="KW-0175">Coiled coil</keyword>
<evidence type="ECO:0000259" key="3">
    <source>
        <dbReference type="Pfam" id="PF25973"/>
    </source>
</evidence>
<dbReference type="RefSeq" id="WP_123710664.1">
    <property type="nucleotide sequence ID" value="NZ_RKHR01000003.1"/>
</dbReference>
<organism evidence="4 5">
    <name type="scientific">Sinobacterium caligoides</name>
    <dbReference type="NCBI Taxonomy" id="933926"/>
    <lineage>
        <taxon>Bacteria</taxon>
        <taxon>Pseudomonadati</taxon>
        <taxon>Pseudomonadota</taxon>
        <taxon>Gammaproteobacteria</taxon>
        <taxon>Cellvibrionales</taxon>
        <taxon>Spongiibacteraceae</taxon>
        <taxon>Sinobacterium</taxon>
    </lineage>
</organism>
<feature type="coiled-coil region" evidence="2">
    <location>
        <begin position="111"/>
        <end position="138"/>
    </location>
</feature>
<dbReference type="Gene3D" id="2.40.30.170">
    <property type="match status" value="1"/>
</dbReference>
<sequence>MKSLTEQQKKMIKVGAPLLVLLLAAIIAMALLNKPTRAGIRPPMAEVAKWVEVVTVHREQVMPKVVARGLVSPAHKIDIKSRVEGEVINVSPKLIPGAQVKKGELLLAVEDADYQSALAKAKAELAQARADLHIEKGQQSVAYQEYQLIGEELPTAQRSLILRQPQLKSAEAQVASMQAAVNKAELNLTRTQIRAPFDGIIVDKSVDLGSSVSVNSSLLGLLASDEFWITVTLPPKQLQWIDIPTADSPLASKVNVVTSGGQQRQATVLRLIPELTSTTRQAQLLISLKDPLALTANKLAAAPAVMANEYVKAIIHGRPVDGLVALPRGAIRDGDKVWLMSDENRLAVRDVQILYRGAEQVYIGAGLTDGERVITSLMKTPVVGTLLKAITTNVDVGEGDDAVVSELDEVIES</sequence>